<organism evidence="1 2">
    <name type="scientific">Terriglobus roseus (strain DSM 18391 / NRRL B-41598 / KBS 63)</name>
    <dbReference type="NCBI Taxonomy" id="926566"/>
    <lineage>
        <taxon>Bacteria</taxon>
        <taxon>Pseudomonadati</taxon>
        <taxon>Acidobacteriota</taxon>
        <taxon>Terriglobia</taxon>
        <taxon>Terriglobales</taxon>
        <taxon>Acidobacteriaceae</taxon>
        <taxon>Terriglobus</taxon>
    </lineage>
</organism>
<gene>
    <name evidence="1" type="ordered locus">Terro_3053</name>
</gene>
<reference evidence="1 2" key="1">
    <citation type="submission" date="2012-06" db="EMBL/GenBank/DDBJ databases">
        <title>Complete genome of Terriglobus roseus DSM 18391.</title>
        <authorList>
            <consortium name="US DOE Joint Genome Institute (JGI-PGF)"/>
            <person name="Lucas S."/>
            <person name="Copeland A."/>
            <person name="Lapidus A."/>
            <person name="Glavina del Rio T."/>
            <person name="Dalin E."/>
            <person name="Tice H."/>
            <person name="Bruce D."/>
            <person name="Goodwin L."/>
            <person name="Pitluck S."/>
            <person name="Peters L."/>
            <person name="Mikhailova N."/>
            <person name="Munk A.C.C."/>
            <person name="Kyrpides N."/>
            <person name="Mavromatis K."/>
            <person name="Ivanova N."/>
            <person name="Brettin T."/>
            <person name="Detter J.C."/>
            <person name="Han C."/>
            <person name="Larimer F."/>
            <person name="Land M."/>
            <person name="Hauser L."/>
            <person name="Markowitz V."/>
            <person name="Cheng J.-F."/>
            <person name="Hugenholtz P."/>
            <person name="Woyke T."/>
            <person name="Wu D."/>
            <person name="Brambilla E."/>
            <person name="Klenk H.-P."/>
            <person name="Eisen J.A."/>
        </authorList>
    </citation>
    <scope>NUCLEOTIDE SEQUENCE [LARGE SCALE GENOMIC DNA]</scope>
    <source>
        <strain evidence="2">DSM 18391 / NRRL B-41598 / KBS 63</strain>
    </source>
</reference>
<keyword evidence="2" id="KW-1185">Reference proteome</keyword>
<evidence type="ECO:0000313" key="2">
    <source>
        <dbReference type="Proteomes" id="UP000006056"/>
    </source>
</evidence>
<dbReference type="KEGG" id="trs:Terro_3053"/>
<dbReference type="HOGENOM" id="CLU_879788_0_0_0"/>
<dbReference type="EMBL" id="CP003379">
    <property type="protein sequence ID" value="AFL89285.1"/>
    <property type="molecule type" value="Genomic_DNA"/>
</dbReference>
<proteinExistence type="predicted"/>
<name>I3ZJ67_TERRK</name>
<evidence type="ECO:0000313" key="1">
    <source>
        <dbReference type="EMBL" id="AFL89285.1"/>
    </source>
</evidence>
<sequence length="316" mass="34470">MPNEEPQLPVIRLISGKAQPHQLGGAAVSPLAAANAEVKRKMAASLSDRAAGKLSGVGLAQVNLAPAILRVNDKTKLDFEPGGQYEISGRGFGEQKGSVFLRFDHYNVTFRIDAWHDGKLYVGLADDISGLPDAVKPTLFVDVPGKDVLQTTHFGFRAARETVNVVPPESSFSYDKGKSSNVLGITVWECIAPDHVASDGQYLNVSRYSFYGDPHKSCFNPGFDVIDCDKFPLQPGFSIAQFVWYHGELTDTDAGSEQRTAIGSYSADWEGNRVRIRYAVQRDRTPQFVLVPGNVACSSSYKIRFDVSGPRGMPPL</sequence>
<protein>
    <submittedName>
        <fullName evidence="1">Uncharacterized protein</fullName>
    </submittedName>
</protein>
<accession>I3ZJ67</accession>
<dbReference type="AlphaFoldDB" id="I3ZJ67"/>
<dbReference type="Proteomes" id="UP000006056">
    <property type="component" value="Chromosome"/>
</dbReference>